<accession>A0A318TFG2</accession>
<feature type="transmembrane region" description="Helical" evidence="2">
    <location>
        <begin position="37"/>
        <end position="58"/>
    </location>
</feature>
<dbReference type="InterPro" id="IPR029787">
    <property type="entry name" value="Nucleotide_cyclase"/>
</dbReference>
<dbReference type="SMART" id="SM00267">
    <property type="entry name" value="GGDEF"/>
    <property type="match status" value="1"/>
</dbReference>
<dbReference type="NCBIfam" id="TIGR00254">
    <property type="entry name" value="GGDEF"/>
    <property type="match status" value="1"/>
</dbReference>
<keyword evidence="2" id="KW-0472">Membrane</keyword>
<dbReference type="SUPFAM" id="SSF55073">
    <property type="entry name" value="Nucleotide cyclase"/>
    <property type="match status" value="1"/>
</dbReference>
<dbReference type="InterPro" id="IPR000160">
    <property type="entry name" value="GGDEF_dom"/>
</dbReference>
<proteinExistence type="predicted"/>
<protein>
    <recommendedName>
        <fullName evidence="1">diguanylate cyclase</fullName>
        <ecNumber evidence="1">2.7.7.65</ecNumber>
    </recommendedName>
</protein>
<keyword evidence="5" id="KW-1185">Reference proteome</keyword>
<sequence>MLSIPTVWLLFVVNFSALGLVWAYVLRGHPNFLPARYWGAATGCAALGAAVALLRGVVDSPMPLVLGSTLMVLANCLGMMGLFRFFRLPSGWLVTAVVTGVSAVAIAIFTYVAENMAMRIVVYSIAHAIPIALTLRYLLSRSDRRTQPGIWLTALVSALILAVLAIRSVAALLGIGGELQTLHFNVVQACLVVLLSFLSMLWGISFLLLSFDRHRNEMASLALVDELTGVANRRQALQRLNELCTEAQLSGMPFTVLAIDLDGFKGVNDRYGHGAGDDCLRAFARAAQERLRPDYLLARVGGDEFSILMPRSTTRDGALIARSVVEACQVQRGQPFDAISASIGVAQWTCDIGSDPERLIDAADQALYVAKKNGKNRYAIYEPTPSTLAAAATTTLLQSPEITGPGDGDLCLPDASSFRTAPSVR</sequence>
<name>A0A318TFG2_9BRAD</name>
<dbReference type="PROSITE" id="PS50887">
    <property type="entry name" value="GGDEF"/>
    <property type="match status" value="1"/>
</dbReference>
<evidence type="ECO:0000256" key="2">
    <source>
        <dbReference type="SAM" id="Phobius"/>
    </source>
</evidence>
<dbReference type="PANTHER" id="PTHR45138:SF24">
    <property type="entry name" value="DIGUANYLATE CYCLASE DGCC-RELATED"/>
    <property type="match status" value="1"/>
</dbReference>
<keyword evidence="2" id="KW-0812">Transmembrane</keyword>
<dbReference type="Proteomes" id="UP000248148">
    <property type="component" value="Unassembled WGS sequence"/>
</dbReference>
<dbReference type="FunFam" id="3.30.70.270:FF:000001">
    <property type="entry name" value="Diguanylate cyclase domain protein"/>
    <property type="match status" value="1"/>
</dbReference>
<feature type="transmembrane region" description="Helical" evidence="2">
    <location>
        <begin position="64"/>
        <end position="85"/>
    </location>
</feature>
<dbReference type="InterPro" id="IPR043128">
    <property type="entry name" value="Rev_trsase/Diguanyl_cyclase"/>
</dbReference>
<comment type="caution">
    <text evidence="4">The sequence shown here is derived from an EMBL/GenBank/DDBJ whole genome shotgun (WGS) entry which is preliminary data.</text>
</comment>
<feature type="transmembrane region" description="Helical" evidence="2">
    <location>
        <begin position="186"/>
        <end position="209"/>
    </location>
</feature>
<feature type="transmembrane region" description="Helical" evidence="2">
    <location>
        <begin position="118"/>
        <end position="139"/>
    </location>
</feature>
<dbReference type="GO" id="GO:1902201">
    <property type="term" value="P:negative regulation of bacterial-type flagellum-dependent cell motility"/>
    <property type="evidence" value="ECO:0007669"/>
    <property type="project" value="TreeGrafter"/>
</dbReference>
<keyword evidence="2" id="KW-1133">Transmembrane helix</keyword>
<evidence type="ECO:0000259" key="3">
    <source>
        <dbReference type="PROSITE" id="PS50887"/>
    </source>
</evidence>
<dbReference type="OrthoDB" id="9812260at2"/>
<dbReference type="GO" id="GO:0043709">
    <property type="term" value="P:cell adhesion involved in single-species biofilm formation"/>
    <property type="evidence" value="ECO:0007669"/>
    <property type="project" value="TreeGrafter"/>
</dbReference>
<feature type="transmembrane region" description="Helical" evidence="2">
    <location>
        <begin position="6"/>
        <end position="25"/>
    </location>
</feature>
<dbReference type="GO" id="GO:0005886">
    <property type="term" value="C:plasma membrane"/>
    <property type="evidence" value="ECO:0007669"/>
    <property type="project" value="TreeGrafter"/>
</dbReference>
<gene>
    <name evidence="4" type="ORF">BJ122_11118</name>
</gene>
<dbReference type="Gene3D" id="3.30.70.270">
    <property type="match status" value="1"/>
</dbReference>
<feature type="transmembrane region" description="Helical" evidence="2">
    <location>
        <begin position="92"/>
        <end position="112"/>
    </location>
</feature>
<feature type="transmembrane region" description="Helical" evidence="2">
    <location>
        <begin position="151"/>
        <end position="174"/>
    </location>
</feature>
<dbReference type="RefSeq" id="WP_110780981.1">
    <property type="nucleotide sequence ID" value="NZ_QJTI01000011.1"/>
</dbReference>
<dbReference type="Pfam" id="PF00990">
    <property type="entry name" value="GGDEF"/>
    <property type="match status" value="1"/>
</dbReference>
<reference evidence="4 5" key="1">
    <citation type="submission" date="2018-06" db="EMBL/GenBank/DDBJ databases">
        <title>Genomic Encyclopedia of Archaeal and Bacterial Type Strains, Phase II (KMG-II): from individual species to whole genera.</title>
        <authorList>
            <person name="Goeker M."/>
        </authorList>
    </citation>
    <scope>NUCLEOTIDE SEQUENCE [LARGE SCALE GENOMIC DNA]</scope>
    <source>
        <strain evidence="4 5">JCM 11668</strain>
    </source>
</reference>
<dbReference type="EMBL" id="QJTI01000011">
    <property type="protein sequence ID" value="PYF02520.1"/>
    <property type="molecule type" value="Genomic_DNA"/>
</dbReference>
<dbReference type="GO" id="GO:0052621">
    <property type="term" value="F:diguanylate cyclase activity"/>
    <property type="evidence" value="ECO:0007669"/>
    <property type="project" value="UniProtKB-EC"/>
</dbReference>
<evidence type="ECO:0000256" key="1">
    <source>
        <dbReference type="ARBA" id="ARBA00012528"/>
    </source>
</evidence>
<organism evidence="4 5">
    <name type="scientific">Rhodopseudomonas faecalis</name>
    <dbReference type="NCBI Taxonomy" id="99655"/>
    <lineage>
        <taxon>Bacteria</taxon>
        <taxon>Pseudomonadati</taxon>
        <taxon>Pseudomonadota</taxon>
        <taxon>Alphaproteobacteria</taxon>
        <taxon>Hyphomicrobiales</taxon>
        <taxon>Nitrobacteraceae</taxon>
        <taxon>Rhodopseudomonas</taxon>
    </lineage>
</organism>
<evidence type="ECO:0000313" key="5">
    <source>
        <dbReference type="Proteomes" id="UP000248148"/>
    </source>
</evidence>
<dbReference type="PANTHER" id="PTHR45138">
    <property type="entry name" value="REGULATORY COMPONENTS OF SENSORY TRANSDUCTION SYSTEM"/>
    <property type="match status" value="1"/>
</dbReference>
<dbReference type="InterPro" id="IPR050469">
    <property type="entry name" value="Diguanylate_Cyclase"/>
</dbReference>
<dbReference type="CDD" id="cd01949">
    <property type="entry name" value="GGDEF"/>
    <property type="match status" value="1"/>
</dbReference>
<dbReference type="EC" id="2.7.7.65" evidence="1"/>
<dbReference type="AlphaFoldDB" id="A0A318TFG2"/>
<evidence type="ECO:0000313" key="4">
    <source>
        <dbReference type="EMBL" id="PYF02520.1"/>
    </source>
</evidence>
<feature type="domain" description="GGDEF" evidence="3">
    <location>
        <begin position="252"/>
        <end position="383"/>
    </location>
</feature>